<reference evidence="6" key="1">
    <citation type="journal article" date="2021" name="Sci. Rep.">
        <title>Diploid genomic architecture of Nitzschia inconspicua, an elite biomass production diatom.</title>
        <authorList>
            <person name="Oliver A."/>
            <person name="Podell S."/>
            <person name="Pinowska A."/>
            <person name="Traller J.C."/>
            <person name="Smith S.R."/>
            <person name="McClure R."/>
            <person name="Beliaev A."/>
            <person name="Bohutskyi P."/>
            <person name="Hill E.A."/>
            <person name="Rabines A."/>
            <person name="Zheng H."/>
            <person name="Allen L.Z."/>
            <person name="Kuo A."/>
            <person name="Grigoriev I.V."/>
            <person name="Allen A.E."/>
            <person name="Hazlebeck D."/>
            <person name="Allen E.E."/>
        </authorList>
    </citation>
    <scope>NUCLEOTIDE SEQUENCE</scope>
    <source>
        <strain evidence="6">Hildebrandi</strain>
    </source>
</reference>
<dbReference type="PANTHER" id="PTHR48448:SF1">
    <property type="entry name" value="MUTL PROTEIN ISOFORM 1"/>
    <property type="match status" value="1"/>
</dbReference>
<sequence>MKKKTKIVSTAFEFVVLAFETNTLVCLLLLQSTTSLRLIKMSSFLSLVSVVAHGFHHQRRNSPFLGRKAYFRSLGFQRRNSIRISHDKTIQFSQWQPNFRPAVFSLGGKNTNGSPSFSSLASVPWIEDLNEEEQDNASFLSNGENGNTDSVSVRPTIDTMELLQKEICLRTDNPNFNVNSPKQVSLAIFGQQQTCTKRVLQQAAMDLNLPEDKRQLALLILKYKLMMAQQEPETAKETTSLETKKHVQLSNEDTVATSSPSPATTHPLSEAKSNRHRKLLQHTQQSMMLSHEQIVETLFASPKSKIDPYWKLPLLQLSKPVARELLLQLHSELCPLGFDPDAAPRRKSALFSSDDSGIRTAATSIGSTAGRKGSFLSFVRDQKQKYPQCVTLVRCGDFYETYGTDAILLVEHVGLNSMGGKVRAGCPYRNIQSTLDGLTQHGFSVAVFEETGQVSSGTGNANKLKDRILTQIVSPASPTYLYDNWLLEGNTANSGGSNQSLEGLPPSRPCVGVIHTAAGYNMVEVSLEERSVQYSERLTAEAVACRLAAYPPADPLLYIPTPFEQKEASSKGSTPMPSFLPNPRSRLRGDTAAAGKSTEIVESYLGGFRVWTQVIHPDFVPKAAAGRSDAKRYTQIIVERFLDIIERHHASKDERGDRTGPNGRPLHKHDTADDFTVSMTSTSTNPLYVETATQLGLMNDKTIPSLIQYVLDEAAPLATRRFLQRYLLIPPPPDVAGSMSRLVGALMSPYHAASLPPLTVPNIGKVLSLIRAGQAGANVYGELLQSLATTAYILNENDGDTEEGIPLSDLLNLCQHESGLPAERSSLLNRCQATIKAIEDVVSTSYHIDSAEEMPDDLITRDENIPDSFFERNEGTWRGRVQPAVVSLAHQQVKAAATELCDAVKEDFLVDAGMKRNQIAHSINDNLFALKNIPSDKSTYFHPRDRNGKLLRNRWTTQRVENAMTNYINACEDATKEVSLALSSLADTLQDDGHVPAIVQSAHLNLILSVAFHHASKATKSGWQLAETIEKDQNVGGEGAHFVDVFPYWMERSNAISNTFSLSSMVLLTAPNMSGKSTLMRSTAAATLLTICGLCAPLSSDSRVPRFDTLFLRGASADVPTEDKSAFGAEMGDLSALFRCCGPNSFVFVDELARGTSPHDGTRLAGAVLEAMAERGMCGIFATHLHGIIDLPLKGRDRISLKRMAILHDDKNDRHDAESYEWTYRLEDGVCTDSLALVTAERFGLPTEIIQRAEELGNELGGYLSEKTIEPSLGDEKDVHSQTGDATLSKTDGRHNHHILSDRSDYKEEFQNIVKFASELIEETQSVAVPPNFLPPPNLCNRSCLYVLQLTKDPPSYYVGETDDLPQRLKQHRKKGGAWKQSHVAAFPLHDKTRARYWESSLIRELARSGYRLESTKDGRSSRQFRE</sequence>
<dbReference type="Pfam" id="PF01624">
    <property type="entry name" value="MutS_I"/>
    <property type="match status" value="1"/>
</dbReference>
<dbReference type="PANTHER" id="PTHR48448">
    <property type="entry name" value="MUTL PROTEIN ISOFORM 1"/>
    <property type="match status" value="1"/>
</dbReference>
<keyword evidence="7" id="KW-1185">Reference proteome</keyword>
<evidence type="ECO:0000256" key="2">
    <source>
        <dbReference type="ARBA" id="ARBA00022840"/>
    </source>
</evidence>
<keyword evidence="4" id="KW-0472">Membrane</keyword>
<evidence type="ECO:0000313" key="7">
    <source>
        <dbReference type="Proteomes" id="UP000693970"/>
    </source>
</evidence>
<dbReference type="EMBL" id="JAGRRH010000024">
    <property type="protein sequence ID" value="KAG7342824.1"/>
    <property type="molecule type" value="Genomic_DNA"/>
</dbReference>
<protein>
    <submittedName>
        <fullName evidence="6">MutS2 protein</fullName>
    </submittedName>
</protein>
<accession>A0A9K3PFD8</accession>
<feature type="transmembrane region" description="Helical" evidence="4">
    <location>
        <begin position="12"/>
        <end position="30"/>
    </location>
</feature>
<feature type="region of interest" description="Disordered" evidence="3">
    <location>
        <begin position="232"/>
        <end position="276"/>
    </location>
</feature>
<feature type="region of interest" description="Disordered" evidence="3">
    <location>
        <begin position="1274"/>
        <end position="1298"/>
    </location>
</feature>
<dbReference type="InterPro" id="IPR000432">
    <property type="entry name" value="DNA_mismatch_repair_MutS_C"/>
</dbReference>
<evidence type="ECO:0000256" key="1">
    <source>
        <dbReference type="ARBA" id="ARBA00022741"/>
    </source>
</evidence>
<gene>
    <name evidence="6" type="ORF">IV203_020768</name>
</gene>
<evidence type="ECO:0000256" key="4">
    <source>
        <dbReference type="SAM" id="Phobius"/>
    </source>
</evidence>
<feature type="region of interest" description="Disordered" evidence="3">
    <location>
        <begin position="649"/>
        <end position="671"/>
    </location>
</feature>
<evidence type="ECO:0000259" key="5">
    <source>
        <dbReference type="SMART" id="SM00534"/>
    </source>
</evidence>
<dbReference type="InterPro" id="IPR007695">
    <property type="entry name" value="DNA_mismatch_repair_MutS-lik_N"/>
</dbReference>
<keyword evidence="1" id="KW-0547">Nucleotide-binding</keyword>
<feature type="domain" description="DNA mismatch repair proteins mutS family" evidence="5">
    <location>
        <begin position="1063"/>
        <end position="1258"/>
    </location>
</feature>
<feature type="compositionally biased region" description="Basic and acidic residues" evidence="3">
    <location>
        <begin position="649"/>
        <end position="658"/>
    </location>
</feature>
<dbReference type="Proteomes" id="UP000693970">
    <property type="component" value="Unassembled WGS sequence"/>
</dbReference>
<feature type="region of interest" description="Disordered" evidence="3">
    <location>
        <begin position="566"/>
        <end position="591"/>
    </location>
</feature>
<dbReference type="Pfam" id="PF00488">
    <property type="entry name" value="MutS_V"/>
    <property type="match status" value="1"/>
</dbReference>
<proteinExistence type="predicted"/>
<dbReference type="GO" id="GO:0006298">
    <property type="term" value="P:mismatch repair"/>
    <property type="evidence" value="ECO:0007669"/>
    <property type="project" value="InterPro"/>
</dbReference>
<name>A0A9K3PFD8_9STRA</name>
<dbReference type="InterPro" id="IPR053276">
    <property type="entry name" value="MtDNA_mismatch_repair_MutS"/>
</dbReference>
<evidence type="ECO:0000256" key="3">
    <source>
        <dbReference type="SAM" id="MobiDB-lite"/>
    </source>
</evidence>
<comment type="caution">
    <text evidence="6">The sequence shown here is derived from an EMBL/GenBank/DDBJ whole genome shotgun (WGS) entry which is preliminary data.</text>
</comment>
<feature type="compositionally biased region" description="Polar residues" evidence="3">
    <location>
        <begin position="1281"/>
        <end position="1290"/>
    </location>
</feature>
<reference evidence="6" key="2">
    <citation type="submission" date="2021-04" db="EMBL/GenBank/DDBJ databases">
        <authorList>
            <person name="Podell S."/>
        </authorList>
    </citation>
    <scope>NUCLEOTIDE SEQUENCE</scope>
    <source>
        <strain evidence="6">Hildebrandi</strain>
    </source>
</reference>
<feature type="compositionally biased region" description="Low complexity" evidence="3">
    <location>
        <begin position="256"/>
        <end position="265"/>
    </location>
</feature>
<dbReference type="SMART" id="SM00534">
    <property type="entry name" value="MUTSac"/>
    <property type="match status" value="1"/>
</dbReference>
<keyword evidence="2" id="KW-0067">ATP-binding</keyword>
<keyword evidence="4" id="KW-1133">Transmembrane helix</keyword>
<evidence type="ECO:0000313" key="6">
    <source>
        <dbReference type="EMBL" id="KAG7342824.1"/>
    </source>
</evidence>
<dbReference type="OrthoDB" id="189901at2759"/>
<dbReference type="GO" id="GO:0005524">
    <property type="term" value="F:ATP binding"/>
    <property type="evidence" value="ECO:0007669"/>
    <property type="project" value="UniProtKB-KW"/>
</dbReference>
<dbReference type="GO" id="GO:0030983">
    <property type="term" value="F:mismatched DNA binding"/>
    <property type="evidence" value="ECO:0007669"/>
    <property type="project" value="InterPro"/>
</dbReference>
<organism evidence="6 7">
    <name type="scientific">Nitzschia inconspicua</name>
    <dbReference type="NCBI Taxonomy" id="303405"/>
    <lineage>
        <taxon>Eukaryota</taxon>
        <taxon>Sar</taxon>
        <taxon>Stramenopiles</taxon>
        <taxon>Ochrophyta</taxon>
        <taxon>Bacillariophyta</taxon>
        <taxon>Bacillariophyceae</taxon>
        <taxon>Bacillariophycidae</taxon>
        <taxon>Bacillariales</taxon>
        <taxon>Bacillariaceae</taxon>
        <taxon>Nitzschia</taxon>
    </lineage>
</organism>
<keyword evidence="4" id="KW-0812">Transmembrane</keyword>